<dbReference type="OrthoDB" id="10538653at2759"/>
<name>A0A3M7QI57_BRAPC</name>
<keyword evidence="2" id="KW-0472">Membrane</keyword>
<feature type="transmembrane region" description="Helical" evidence="2">
    <location>
        <begin position="228"/>
        <end position="249"/>
    </location>
</feature>
<organism evidence="3 4">
    <name type="scientific">Brachionus plicatilis</name>
    <name type="common">Marine rotifer</name>
    <name type="synonym">Brachionus muelleri</name>
    <dbReference type="NCBI Taxonomy" id="10195"/>
    <lineage>
        <taxon>Eukaryota</taxon>
        <taxon>Metazoa</taxon>
        <taxon>Spiralia</taxon>
        <taxon>Gnathifera</taxon>
        <taxon>Rotifera</taxon>
        <taxon>Eurotatoria</taxon>
        <taxon>Monogononta</taxon>
        <taxon>Pseudotrocha</taxon>
        <taxon>Ploima</taxon>
        <taxon>Brachionidae</taxon>
        <taxon>Brachionus</taxon>
    </lineage>
</organism>
<evidence type="ECO:0000313" key="3">
    <source>
        <dbReference type="EMBL" id="RNA10922.1"/>
    </source>
</evidence>
<feature type="transmembrane region" description="Helical" evidence="2">
    <location>
        <begin position="696"/>
        <end position="726"/>
    </location>
</feature>
<feature type="transmembrane region" description="Helical" evidence="2">
    <location>
        <begin position="449"/>
        <end position="467"/>
    </location>
</feature>
<feature type="transmembrane region" description="Helical" evidence="2">
    <location>
        <begin position="302"/>
        <end position="320"/>
    </location>
</feature>
<sequence>MFFVISPHSQVQDRNSKNIILDKNKIFNRRHNWNLYLYFIGVSISDILVLFSWLISKLEINIQKYSKISHDLPQINQNLTFYESDLEKFIGLYSPVESFNFPMNTSLDILIEQMSQSLRFIKIRLIDIQGVCQLNSYLITVSLQASYAYTVASIFDRLLKMKVMNRDYFSTKNSQQRYQLIALSEPGQKNQDCEEILIPNTQLTFDIKRFMKSEHSDLIRQYFGKKSAFFIGITIILFYYHLIWIYMLIENREKEFIGDFRFKYENSQLNYLNGSIYATSFIDRCQLPTFNVLPVLIQTMDVFLLLAMGLIKLIFGFVLLKKYFGKNRSNLNEKKISFASESNDTIKEETTLEKTKIKNRDSYFLVKCIVSTSIISTLLELPSVLVRNNRDLIISDDLSSNSLISNSTQNYLNDYFLNNSSNSSLRFESSKQEPIYQTLPKILNNWCEYFDYLLLFILLGLSLWVNIDQRFILITRLANTVLYSSFDRLIGFLPFELLAISSISFILDFINFGSFIFIKKFLSSHRPNHILSIIKNQRALVNIKHEFKDDLEVETLKRRIKIRRSLKTALVNIRFLVIIQILLTIWVFLGACFFNALYLHFNMRYIISYELPQTLIKIIREYEKQQRSMIVENNQAMLRFVNMATNTLEENLVDKINIQFKCCNYQNPFQFGDMAPSSCNLNQGCLRPMQNFLWDYIYGSVIVLLVVGSSKFLIQLVLVSNFYVIFYRRLIRKVYYVNLKKLVDNESDEDDDLETRKKLELIRKQKEQKLNEEEEEEELRAIQEQAELSKIKFLDKKQEDYEKMLLKQKRFKELRHEQMQRRLQTQFLLEMNEV</sequence>
<keyword evidence="1" id="KW-0175">Coiled coil</keyword>
<evidence type="ECO:0000256" key="2">
    <source>
        <dbReference type="SAM" id="Phobius"/>
    </source>
</evidence>
<keyword evidence="2" id="KW-1133">Transmembrane helix</keyword>
<accession>A0A3M7QI57</accession>
<comment type="caution">
    <text evidence="3">The sequence shown here is derived from an EMBL/GenBank/DDBJ whole genome shotgun (WGS) entry which is preliminary data.</text>
</comment>
<protein>
    <submittedName>
        <fullName evidence="3">Uncharacterized protein</fullName>
    </submittedName>
</protein>
<reference evidence="3 4" key="1">
    <citation type="journal article" date="2018" name="Sci. Rep.">
        <title>Genomic signatures of local adaptation to the degree of environmental predictability in rotifers.</title>
        <authorList>
            <person name="Franch-Gras L."/>
            <person name="Hahn C."/>
            <person name="Garcia-Roger E.M."/>
            <person name="Carmona M.J."/>
            <person name="Serra M."/>
            <person name="Gomez A."/>
        </authorList>
    </citation>
    <scope>NUCLEOTIDE SEQUENCE [LARGE SCALE GENOMIC DNA]</scope>
    <source>
        <strain evidence="3">HYR1</strain>
    </source>
</reference>
<keyword evidence="4" id="KW-1185">Reference proteome</keyword>
<dbReference type="AlphaFoldDB" id="A0A3M7QI57"/>
<dbReference type="Proteomes" id="UP000276133">
    <property type="component" value="Unassembled WGS sequence"/>
</dbReference>
<proteinExistence type="predicted"/>
<dbReference type="EMBL" id="REGN01006095">
    <property type="protein sequence ID" value="RNA10922.1"/>
    <property type="molecule type" value="Genomic_DNA"/>
</dbReference>
<evidence type="ECO:0000313" key="4">
    <source>
        <dbReference type="Proteomes" id="UP000276133"/>
    </source>
</evidence>
<feature type="transmembrane region" description="Helical" evidence="2">
    <location>
        <begin position="35"/>
        <end position="55"/>
    </location>
</feature>
<keyword evidence="2" id="KW-0812">Transmembrane</keyword>
<feature type="coiled-coil region" evidence="1">
    <location>
        <begin position="756"/>
        <end position="792"/>
    </location>
</feature>
<feature type="transmembrane region" description="Helical" evidence="2">
    <location>
        <begin position="497"/>
        <end position="518"/>
    </location>
</feature>
<gene>
    <name evidence="3" type="ORF">BpHYR1_043333</name>
</gene>
<evidence type="ECO:0000256" key="1">
    <source>
        <dbReference type="SAM" id="Coils"/>
    </source>
</evidence>
<feature type="transmembrane region" description="Helical" evidence="2">
    <location>
        <begin position="573"/>
        <end position="601"/>
    </location>
</feature>